<reference evidence="7" key="2">
    <citation type="submission" date="2025-08" db="UniProtKB">
        <authorList>
            <consortium name="Ensembl"/>
        </authorList>
    </citation>
    <scope>IDENTIFICATION</scope>
</reference>
<accession>A0A8C9D792</accession>
<evidence type="ECO:0000256" key="2">
    <source>
        <dbReference type="ARBA" id="ARBA00022801"/>
    </source>
</evidence>
<dbReference type="SUPFAM" id="SSF50494">
    <property type="entry name" value="Trypsin-like serine proteases"/>
    <property type="match status" value="1"/>
</dbReference>
<reference evidence="7" key="1">
    <citation type="journal article" date="2019" name="bioRxiv">
        <title>Long live the king: chromosome-level assembly of the lion (Panthera leo) using linked-read, Hi-C, and long read data.</title>
        <authorList>
            <person name="Armstrong E.E."/>
            <person name="Taylor R.W."/>
            <person name="Miller D.E."/>
            <person name="Kaelin C."/>
            <person name="Barsh G."/>
            <person name="Hadly E.A."/>
            <person name="Petrov D."/>
        </authorList>
    </citation>
    <scope>NUCLEOTIDE SEQUENCE [LARGE SCALE GENOMIC DNA]</scope>
</reference>
<organism evidence="7 8">
    <name type="scientific">Panthera leo</name>
    <name type="common">Lion</name>
    <dbReference type="NCBI Taxonomy" id="9689"/>
    <lineage>
        <taxon>Eukaryota</taxon>
        <taxon>Metazoa</taxon>
        <taxon>Chordata</taxon>
        <taxon>Craniata</taxon>
        <taxon>Vertebrata</taxon>
        <taxon>Euteleostomi</taxon>
        <taxon>Mammalia</taxon>
        <taxon>Eutheria</taxon>
        <taxon>Laurasiatheria</taxon>
        <taxon>Carnivora</taxon>
        <taxon>Feliformia</taxon>
        <taxon>Felidae</taxon>
        <taxon>Pantherinae</taxon>
        <taxon>Panthera</taxon>
    </lineage>
</organism>
<dbReference type="InterPro" id="IPR001314">
    <property type="entry name" value="Peptidase_S1A"/>
</dbReference>
<dbReference type="CDD" id="cd00190">
    <property type="entry name" value="Tryp_SPc"/>
    <property type="match status" value="1"/>
</dbReference>
<feature type="compositionally biased region" description="Basic and acidic residues" evidence="5">
    <location>
        <begin position="228"/>
        <end position="240"/>
    </location>
</feature>
<name>A0A8C9D792_PANLE</name>
<keyword evidence="1" id="KW-0645">Protease</keyword>
<feature type="region of interest" description="Disordered" evidence="5">
    <location>
        <begin position="192"/>
        <end position="240"/>
    </location>
</feature>
<evidence type="ECO:0000313" key="8">
    <source>
        <dbReference type="Proteomes" id="UP000694399"/>
    </source>
</evidence>
<keyword evidence="8" id="KW-1185">Reference proteome</keyword>
<dbReference type="FunFam" id="2.40.10.10:FF:000004">
    <property type="entry name" value="Tryptase gamma 1"/>
    <property type="match status" value="1"/>
</dbReference>
<dbReference type="Gene3D" id="2.40.10.10">
    <property type="entry name" value="Trypsin-like serine proteases"/>
    <property type="match status" value="2"/>
</dbReference>
<proteinExistence type="predicted"/>
<evidence type="ECO:0000256" key="5">
    <source>
        <dbReference type="SAM" id="MobiDB-lite"/>
    </source>
</evidence>
<dbReference type="PRINTS" id="PR00722">
    <property type="entry name" value="CHYMOTRYPSIN"/>
</dbReference>
<keyword evidence="4" id="KW-1015">Disulfide bond</keyword>
<keyword evidence="3" id="KW-0720">Serine protease</keyword>
<dbReference type="SMART" id="SM00020">
    <property type="entry name" value="Tryp_SPc"/>
    <property type="match status" value="1"/>
</dbReference>
<dbReference type="PANTHER" id="PTHR24252">
    <property type="entry name" value="ACROSIN-RELATED"/>
    <property type="match status" value="1"/>
</dbReference>
<dbReference type="InterPro" id="IPR043504">
    <property type="entry name" value="Peptidase_S1_PA_chymotrypsin"/>
</dbReference>
<feature type="domain" description="Peptidase S1" evidence="6">
    <location>
        <begin position="33"/>
        <end position="172"/>
    </location>
</feature>
<dbReference type="InterPro" id="IPR009003">
    <property type="entry name" value="Peptidase_S1_PA"/>
</dbReference>
<evidence type="ECO:0000313" key="7">
    <source>
        <dbReference type="Ensembl" id="ENSPLOP00000019543.1"/>
    </source>
</evidence>
<evidence type="ECO:0000256" key="3">
    <source>
        <dbReference type="ARBA" id="ARBA00022825"/>
    </source>
</evidence>
<dbReference type="GO" id="GO:0004252">
    <property type="term" value="F:serine-type endopeptidase activity"/>
    <property type="evidence" value="ECO:0007669"/>
    <property type="project" value="InterPro"/>
</dbReference>
<dbReference type="GO" id="GO:0006508">
    <property type="term" value="P:proteolysis"/>
    <property type="evidence" value="ECO:0007669"/>
    <property type="project" value="UniProtKB-KW"/>
</dbReference>
<evidence type="ECO:0000256" key="4">
    <source>
        <dbReference type="ARBA" id="ARBA00023157"/>
    </source>
</evidence>
<evidence type="ECO:0000259" key="6">
    <source>
        <dbReference type="PROSITE" id="PS50240"/>
    </source>
</evidence>
<dbReference type="InterPro" id="IPR001254">
    <property type="entry name" value="Trypsin_dom"/>
</dbReference>
<dbReference type="AlphaFoldDB" id="A0A8C9D792"/>
<reference evidence="7" key="3">
    <citation type="submission" date="2025-09" db="UniProtKB">
        <authorList>
            <consortium name="Ensembl"/>
        </authorList>
    </citation>
    <scope>IDENTIFICATION</scope>
</reference>
<dbReference type="Pfam" id="PF00089">
    <property type="entry name" value="Trypsin"/>
    <property type="match status" value="1"/>
</dbReference>
<dbReference type="Ensembl" id="ENSPLOT00000021627.1">
    <property type="protein sequence ID" value="ENSPLOP00000019543.1"/>
    <property type="gene ID" value="ENSPLOG00000014312.1"/>
</dbReference>
<dbReference type="PANTHER" id="PTHR24252:SF7">
    <property type="entry name" value="HYALIN"/>
    <property type="match status" value="1"/>
</dbReference>
<dbReference type="InterPro" id="IPR018114">
    <property type="entry name" value="TRYPSIN_HIS"/>
</dbReference>
<keyword evidence="2" id="KW-0378">Hydrolase</keyword>
<protein>
    <recommendedName>
        <fullName evidence="6">Peptidase S1 domain-containing protein</fullName>
    </recommendedName>
</protein>
<dbReference type="OMA" id="HENYERR"/>
<evidence type="ECO:0000256" key="1">
    <source>
        <dbReference type="ARBA" id="ARBA00022670"/>
    </source>
</evidence>
<dbReference type="Proteomes" id="UP000694399">
    <property type="component" value="Chromosome F1"/>
</dbReference>
<dbReference type="PROSITE" id="PS00134">
    <property type="entry name" value="TRYPSIN_HIS"/>
    <property type="match status" value="1"/>
</dbReference>
<dbReference type="GeneTree" id="ENSGT00940000163159"/>
<sequence>PCPLSSQMLWLPGLPPPSCCFPASFPGNELVGIVGGHNAPQGKWPWQVSLKIYDYDWASWVHICGGSLIHPQWVLTAAHCIDRGPPWKDLPPWLLSYRIHAGDVYLYGGRTLLNVTRVIVHPDYINAQLGADVALLQLSHSMRCTANVRPVRLPSAPLEVTPEDECWVTGWGTVMVHRVYGVGVGRGSGPREAFPDLATRRSPGGWAAAGSGKESPSDTLPHPPRVRPNREIRPQRLEGP</sequence>
<dbReference type="PROSITE" id="PS50240">
    <property type="entry name" value="TRYPSIN_DOM"/>
    <property type="match status" value="1"/>
</dbReference>